<feature type="region of interest" description="Disordered" evidence="1">
    <location>
        <begin position="1"/>
        <end position="77"/>
    </location>
</feature>
<evidence type="ECO:0000256" key="1">
    <source>
        <dbReference type="SAM" id="MobiDB-lite"/>
    </source>
</evidence>
<reference evidence="2 3" key="1">
    <citation type="journal article" date="2023" name="Nucleic Acids Res.">
        <title>The hologenome of Daphnia magna reveals possible DNA methylation and microbiome-mediated evolution of the host genome.</title>
        <authorList>
            <person name="Chaturvedi A."/>
            <person name="Li X."/>
            <person name="Dhandapani V."/>
            <person name="Marshall H."/>
            <person name="Kissane S."/>
            <person name="Cuenca-Cambronero M."/>
            <person name="Asole G."/>
            <person name="Calvet F."/>
            <person name="Ruiz-Romero M."/>
            <person name="Marangio P."/>
            <person name="Guigo R."/>
            <person name="Rago D."/>
            <person name="Mirbahai L."/>
            <person name="Eastwood N."/>
            <person name="Colbourne J.K."/>
            <person name="Zhou J."/>
            <person name="Mallon E."/>
            <person name="Orsini L."/>
        </authorList>
    </citation>
    <scope>NUCLEOTIDE SEQUENCE [LARGE SCALE GENOMIC DNA]</scope>
    <source>
        <strain evidence="2">LRV0_1</strain>
    </source>
</reference>
<keyword evidence="3" id="KW-1185">Reference proteome</keyword>
<evidence type="ECO:0000313" key="2">
    <source>
        <dbReference type="EMBL" id="KAK4021226.1"/>
    </source>
</evidence>
<gene>
    <name evidence="2" type="ORF">OUZ56_003145</name>
</gene>
<sequence>MIRRQRVAVEAGKSLTNESSEDDIDEEGDSLLDEEMEYSSADEDTGSAEEEEDSGLANISDDAQSCESESETISPDFENTVSGKWIIAFFSIGRARKPYVAKCRMLRDANVRCQWTLPLWPDVRGLKSPSMTGQRGSKM</sequence>
<dbReference type="Proteomes" id="UP001234178">
    <property type="component" value="Unassembled WGS sequence"/>
</dbReference>
<comment type="caution">
    <text evidence="2">The sequence shown here is derived from an EMBL/GenBank/DDBJ whole genome shotgun (WGS) entry which is preliminary data.</text>
</comment>
<accession>A0ABR0A7X8</accession>
<feature type="compositionally biased region" description="Polar residues" evidence="1">
    <location>
        <begin position="61"/>
        <end position="77"/>
    </location>
</feature>
<dbReference type="EMBL" id="JAOYFB010000036">
    <property type="protein sequence ID" value="KAK4021226.1"/>
    <property type="molecule type" value="Genomic_DNA"/>
</dbReference>
<feature type="compositionally biased region" description="Acidic residues" evidence="1">
    <location>
        <begin position="19"/>
        <end position="54"/>
    </location>
</feature>
<evidence type="ECO:0000313" key="3">
    <source>
        <dbReference type="Proteomes" id="UP001234178"/>
    </source>
</evidence>
<protein>
    <submittedName>
        <fullName evidence="2">Uncharacterized protein</fullName>
    </submittedName>
</protein>
<name>A0ABR0A7X8_9CRUS</name>
<proteinExistence type="predicted"/>
<organism evidence="2 3">
    <name type="scientific">Daphnia magna</name>
    <dbReference type="NCBI Taxonomy" id="35525"/>
    <lineage>
        <taxon>Eukaryota</taxon>
        <taxon>Metazoa</taxon>
        <taxon>Ecdysozoa</taxon>
        <taxon>Arthropoda</taxon>
        <taxon>Crustacea</taxon>
        <taxon>Branchiopoda</taxon>
        <taxon>Diplostraca</taxon>
        <taxon>Cladocera</taxon>
        <taxon>Anomopoda</taxon>
        <taxon>Daphniidae</taxon>
        <taxon>Daphnia</taxon>
    </lineage>
</organism>